<dbReference type="EMBL" id="PIQH01000007">
    <property type="protein sequence ID" value="RUO79909.1"/>
    <property type="molecule type" value="Genomic_DNA"/>
</dbReference>
<dbReference type="AlphaFoldDB" id="A0A432ZPS5"/>
<feature type="domain" description="N-acetyltransferase" evidence="1">
    <location>
        <begin position="9"/>
        <end position="153"/>
    </location>
</feature>
<gene>
    <name evidence="2" type="ORF">CWI84_08080</name>
</gene>
<evidence type="ECO:0000313" key="3">
    <source>
        <dbReference type="Proteomes" id="UP000287996"/>
    </source>
</evidence>
<dbReference type="InterPro" id="IPR000182">
    <property type="entry name" value="GNAT_dom"/>
</dbReference>
<accession>A0A432ZPS5</accession>
<dbReference type="GO" id="GO:0016747">
    <property type="term" value="F:acyltransferase activity, transferring groups other than amino-acyl groups"/>
    <property type="evidence" value="ECO:0007669"/>
    <property type="project" value="InterPro"/>
</dbReference>
<name>A0A432ZPS5_9GAMM</name>
<dbReference type="SUPFAM" id="SSF55729">
    <property type="entry name" value="Acyl-CoA N-acyltransferases (Nat)"/>
    <property type="match status" value="1"/>
</dbReference>
<dbReference type="Gene3D" id="3.40.630.30">
    <property type="match status" value="1"/>
</dbReference>
<dbReference type="PROSITE" id="PS51186">
    <property type="entry name" value="GNAT"/>
    <property type="match status" value="1"/>
</dbReference>
<dbReference type="Proteomes" id="UP000287996">
    <property type="component" value="Unassembled WGS sequence"/>
</dbReference>
<sequence length="153" mass="17491">MNTLHWQLAPFASLTLQQLYAILQLRQEVFVVEQTCPYLDADGEDQHAMHLWAEDAGGKVVAYARLFLPDSGHLYARIGRVLTSASVRRQGVGIELMQRAIDWLEQQAPSRPIRLAAQVYLLAFYKSFNFMPIGDEYLEDDIPHQDMERGTLI</sequence>
<organism evidence="2 3">
    <name type="scientific">Idiomarina tyrosinivorans</name>
    <dbReference type="NCBI Taxonomy" id="1445662"/>
    <lineage>
        <taxon>Bacteria</taxon>
        <taxon>Pseudomonadati</taxon>
        <taxon>Pseudomonadota</taxon>
        <taxon>Gammaproteobacteria</taxon>
        <taxon>Alteromonadales</taxon>
        <taxon>Idiomarinaceae</taxon>
        <taxon>Idiomarina</taxon>
    </lineage>
</organism>
<comment type="caution">
    <text evidence="2">The sequence shown here is derived from an EMBL/GenBank/DDBJ whole genome shotgun (WGS) entry which is preliminary data.</text>
</comment>
<dbReference type="RefSeq" id="WP_126842084.1">
    <property type="nucleotide sequence ID" value="NZ_PIQH01000007.1"/>
</dbReference>
<dbReference type="OrthoDB" id="9796171at2"/>
<reference evidence="2 3" key="1">
    <citation type="journal article" date="2011" name="Front. Microbiol.">
        <title>Genomic signatures of strain selection and enhancement in Bacillus atrophaeus var. globigii, a historical biowarfare simulant.</title>
        <authorList>
            <person name="Gibbons H.S."/>
            <person name="Broomall S.M."/>
            <person name="McNew L.A."/>
            <person name="Daligault H."/>
            <person name="Chapman C."/>
            <person name="Bruce D."/>
            <person name="Karavis M."/>
            <person name="Krepps M."/>
            <person name="McGregor P.A."/>
            <person name="Hong C."/>
            <person name="Park K.H."/>
            <person name="Akmal A."/>
            <person name="Feldman A."/>
            <person name="Lin J.S."/>
            <person name="Chang W.E."/>
            <person name="Higgs B.W."/>
            <person name="Demirev P."/>
            <person name="Lindquist J."/>
            <person name="Liem A."/>
            <person name="Fochler E."/>
            <person name="Read T.D."/>
            <person name="Tapia R."/>
            <person name="Johnson S."/>
            <person name="Bishop-Lilly K.A."/>
            <person name="Detter C."/>
            <person name="Han C."/>
            <person name="Sozhamannan S."/>
            <person name="Rosenzweig C.N."/>
            <person name="Skowronski E.W."/>
        </authorList>
    </citation>
    <scope>NUCLEOTIDE SEQUENCE [LARGE SCALE GENOMIC DNA]</scope>
    <source>
        <strain evidence="2 3">CC-PW-9</strain>
    </source>
</reference>
<dbReference type="CDD" id="cd04301">
    <property type="entry name" value="NAT_SF"/>
    <property type="match status" value="1"/>
</dbReference>
<evidence type="ECO:0000313" key="2">
    <source>
        <dbReference type="EMBL" id="RUO79909.1"/>
    </source>
</evidence>
<keyword evidence="2" id="KW-0808">Transferase</keyword>
<proteinExistence type="predicted"/>
<protein>
    <submittedName>
        <fullName evidence="2">GNAT family N-acetyltransferase</fullName>
    </submittedName>
</protein>
<evidence type="ECO:0000259" key="1">
    <source>
        <dbReference type="PROSITE" id="PS51186"/>
    </source>
</evidence>
<dbReference type="Pfam" id="PF13673">
    <property type="entry name" value="Acetyltransf_10"/>
    <property type="match status" value="1"/>
</dbReference>
<dbReference type="InterPro" id="IPR016181">
    <property type="entry name" value="Acyl_CoA_acyltransferase"/>
</dbReference>
<keyword evidence="3" id="KW-1185">Reference proteome</keyword>